<feature type="region of interest" description="Disordered" evidence="1">
    <location>
        <begin position="944"/>
        <end position="983"/>
    </location>
</feature>
<feature type="compositionally biased region" description="Polar residues" evidence="1">
    <location>
        <begin position="342"/>
        <end position="361"/>
    </location>
</feature>
<dbReference type="AlphaFoldDB" id="A0A182T4E3"/>
<feature type="region of interest" description="Disordered" evidence="1">
    <location>
        <begin position="85"/>
        <end position="128"/>
    </location>
</feature>
<dbReference type="Proteomes" id="UP000075901">
    <property type="component" value="Unassembled WGS sequence"/>
</dbReference>
<evidence type="ECO:0000313" key="3">
    <source>
        <dbReference type="EnsemblMetazoa" id="AMAM019404-PA"/>
    </source>
</evidence>
<feature type="compositionally biased region" description="Acidic residues" evidence="1">
    <location>
        <begin position="1103"/>
        <end position="1113"/>
    </location>
</feature>
<protein>
    <submittedName>
        <fullName evidence="3">Uncharacterized protein</fullName>
    </submittedName>
</protein>
<feature type="region of interest" description="Disordered" evidence="1">
    <location>
        <begin position="616"/>
        <end position="636"/>
    </location>
</feature>
<feature type="region of interest" description="Disordered" evidence="1">
    <location>
        <begin position="1011"/>
        <end position="1041"/>
    </location>
</feature>
<feature type="region of interest" description="Disordered" evidence="1">
    <location>
        <begin position="1063"/>
        <end position="1119"/>
    </location>
</feature>
<accession>A0A182T4E3</accession>
<keyword evidence="2" id="KW-0812">Transmembrane</keyword>
<feature type="compositionally biased region" description="Low complexity" evidence="1">
    <location>
        <begin position="322"/>
        <end position="331"/>
    </location>
</feature>
<organism evidence="3 4">
    <name type="scientific">Anopheles maculatus</name>
    <dbReference type="NCBI Taxonomy" id="74869"/>
    <lineage>
        <taxon>Eukaryota</taxon>
        <taxon>Metazoa</taxon>
        <taxon>Ecdysozoa</taxon>
        <taxon>Arthropoda</taxon>
        <taxon>Hexapoda</taxon>
        <taxon>Insecta</taxon>
        <taxon>Pterygota</taxon>
        <taxon>Neoptera</taxon>
        <taxon>Endopterygota</taxon>
        <taxon>Diptera</taxon>
        <taxon>Nematocera</taxon>
        <taxon>Culicoidea</taxon>
        <taxon>Culicidae</taxon>
        <taxon>Anophelinae</taxon>
        <taxon>Anopheles</taxon>
        <taxon>Anopheles maculatus group</taxon>
    </lineage>
</organism>
<feature type="compositionally biased region" description="Polar residues" evidence="1">
    <location>
        <begin position="712"/>
        <end position="721"/>
    </location>
</feature>
<reference evidence="3" key="2">
    <citation type="submission" date="2020-05" db="UniProtKB">
        <authorList>
            <consortium name="EnsemblMetazoa"/>
        </authorList>
    </citation>
    <scope>IDENTIFICATION</scope>
    <source>
        <strain evidence="3">maculatus3</strain>
    </source>
</reference>
<feature type="compositionally biased region" description="Polar residues" evidence="1">
    <location>
        <begin position="746"/>
        <end position="755"/>
    </location>
</feature>
<evidence type="ECO:0000256" key="2">
    <source>
        <dbReference type="SAM" id="Phobius"/>
    </source>
</evidence>
<proteinExistence type="predicted"/>
<feature type="compositionally biased region" description="Low complexity" evidence="1">
    <location>
        <begin position="487"/>
        <end position="497"/>
    </location>
</feature>
<feature type="region of interest" description="Disordered" evidence="1">
    <location>
        <begin position="425"/>
        <end position="449"/>
    </location>
</feature>
<feature type="compositionally biased region" description="Basic residues" evidence="1">
    <location>
        <begin position="898"/>
        <end position="912"/>
    </location>
</feature>
<sequence>MMHIPYKPLSERMLQEPFWLGLITVFVVLAVIGLVWCAKRHFPEKIEKLLADDTQLNRSNDRHFKSTFPPHHLNTALREQLQATAGTVSSSNATTPASHRTIFGRLGTPSPRKKRNNSTPTKKNVNEKKQILQQLVSPAQNAATKVSWPEVEESGIALPPGLIARMSLANIESLFLFLCPFFHMNQQQVSLGELIQLSETRLKANYAESEAGMKETTFSENSLSVTSMVRQISDPKLEKKVTFARLLSKVSAEMSSGSEDLANGSDSLSSSELALHDFGLRSSNRRTRPKVSSADSILAMFKNFAASSSALNTLPSSIIISPSSTPTASSPQDDVPGDDDSSTSSNHTPVSYSSGGTSDSPVFYRQSTIEVPVLDALSAHKSSANTTTSSSSSASSAQLHPPTILLEIPSNGINNKCLSPIREMPTPIPSPALTPIMPRPQRMRTPQSIHDESMSVTFNSGYEDYHKPHQLSIEIRPPDEPDRGEYSSSTTLSSSHSDNTVDGPAGLGLPMISIDIHPPTPERKSPERPRDLIIPQLVIQQPSPTKERTTVVVIPGSPPPQRANQSFDASILSNAGGKQPQQKRFLKQWEKPTSLDLPFDPPMITITCNSNEVVSDADVPSPAHPMGSKGSKANGAGGLGPPGGMCYLSPFSMCIRGDRAPSESNLSSSGYSSMASPGPSRCGSNNPLFPNESDEPGSGPAGPGGYAGFHSLINNRRQSSNVRKKSADNGNGTGVGNANNGQTTGFGQHQASSFRLRSDSETLSDEPLLESNDEGIGTDHLDEKIEEGEIRSAKELELYLGKELIQTGHDILSQENLSMSQLQLPAIVIQSDAGYDKPSPVSSRSDSPLSERNASMERFSPMFYGKKDQHLPFTDSDGLYDFPSSDGKGGTGSTVVTSHRKCVGRRKDRRVARSAGLAVQSPSKSTSVLLEIPGCKENVAQYSQQHTGGGKLAGTAPTTRKSPKRRVHRQPLASSSSSTESLTSMREYAIRSCKDQAGTAHVSTVTDSVELCDNNGDSKGEENANNQMLPKPTPPEDLRKPPYKIRRLKAIGNQIRFLRRLERSIHRKEQPAQPSDEDTNEGGNMKDSPKMSSPLIRFKQSQIDEEDESEEDDSKNKYYSNALNKVSLGVWQ</sequence>
<feature type="region of interest" description="Disordered" evidence="1">
    <location>
        <begin position="660"/>
        <end position="778"/>
    </location>
</feature>
<feature type="compositionally biased region" description="Basic and acidic residues" evidence="1">
    <location>
        <begin position="476"/>
        <end position="485"/>
    </location>
</feature>
<feature type="region of interest" description="Disordered" evidence="1">
    <location>
        <begin position="473"/>
        <end position="529"/>
    </location>
</feature>
<evidence type="ECO:0000313" key="4">
    <source>
        <dbReference type="Proteomes" id="UP000075901"/>
    </source>
</evidence>
<dbReference type="VEuPathDB" id="VectorBase:AMAM019404"/>
<feature type="compositionally biased region" description="Acidic residues" evidence="1">
    <location>
        <begin position="762"/>
        <end position="773"/>
    </location>
</feature>
<evidence type="ECO:0000256" key="1">
    <source>
        <dbReference type="SAM" id="MobiDB-lite"/>
    </source>
</evidence>
<dbReference type="EnsemblMetazoa" id="AMAM019404-RA">
    <property type="protein sequence ID" value="AMAM019404-PA"/>
    <property type="gene ID" value="AMAM019404"/>
</dbReference>
<reference evidence="4" key="1">
    <citation type="submission" date="2013-09" db="EMBL/GenBank/DDBJ databases">
        <title>The Genome Sequence of Anopheles maculatus species B.</title>
        <authorList>
            <consortium name="The Broad Institute Genomics Platform"/>
            <person name="Neafsey D.E."/>
            <person name="Besansky N."/>
            <person name="Howell P."/>
            <person name="Walton C."/>
            <person name="Young S.K."/>
            <person name="Zeng Q."/>
            <person name="Gargeya S."/>
            <person name="Fitzgerald M."/>
            <person name="Haas B."/>
            <person name="Abouelleil A."/>
            <person name="Allen A.W."/>
            <person name="Alvarado L."/>
            <person name="Arachchi H.M."/>
            <person name="Berlin A.M."/>
            <person name="Chapman S.B."/>
            <person name="Gainer-Dewar J."/>
            <person name="Goldberg J."/>
            <person name="Griggs A."/>
            <person name="Gujja S."/>
            <person name="Hansen M."/>
            <person name="Howarth C."/>
            <person name="Imamovic A."/>
            <person name="Ireland A."/>
            <person name="Larimer J."/>
            <person name="McCowan C."/>
            <person name="Murphy C."/>
            <person name="Pearson M."/>
            <person name="Poon T.W."/>
            <person name="Priest M."/>
            <person name="Roberts A."/>
            <person name="Saif S."/>
            <person name="Shea T."/>
            <person name="Sisk P."/>
            <person name="Sykes S."/>
            <person name="Wortman J."/>
            <person name="Nusbaum C."/>
            <person name="Birren B."/>
        </authorList>
    </citation>
    <scope>NUCLEOTIDE SEQUENCE [LARGE SCALE GENOMIC DNA]</scope>
    <source>
        <strain evidence="4">maculatus3</strain>
    </source>
</reference>
<feature type="region of interest" description="Disordered" evidence="1">
    <location>
        <begin position="322"/>
        <end position="361"/>
    </location>
</feature>
<feature type="compositionally biased region" description="Basic and acidic residues" evidence="1">
    <location>
        <begin position="520"/>
        <end position="529"/>
    </location>
</feature>
<feature type="compositionally biased region" description="Low complexity" evidence="1">
    <location>
        <begin position="662"/>
        <end position="680"/>
    </location>
</feature>
<feature type="transmembrane region" description="Helical" evidence="2">
    <location>
        <begin position="18"/>
        <end position="38"/>
    </location>
</feature>
<keyword evidence="2" id="KW-1133">Transmembrane helix</keyword>
<keyword evidence="4" id="KW-1185">Reference proteome</keyword>
<feature type="compositionally biased region" description="Low complexity" evidence="1">
    <location>
        <begin position="736"/>
        <end position="745"/>
    </location>
</feature>
<feature type="compositionally biased region" description="Polar residues" evidence="1">
    <location>
        <begin position="85"/>
        <end position="98"/>
    </location>
</feature>
<keyword evidence="2" id="KW-0472">Membrane</keyword>
<name>A0A182T4E3_9DIPT</name>
<feature type="compositionally biased region" description="Low complexity" evidence="1">
    <location>
        <begin position="838"/>
        <end position="850"/>
    </location>
</feature>
<feature type="compositionally biased region" description="Low complexity" evidence="1">
    <location>
        <begin position="974"/>
        <end position="983"/>
    </location>
</feature>
<feature type="region of interest" description="Disordered" evidence="1">
    <location>
        <begin position="833"/>
        <end position="852"/>
    </location>
</feature>
<feature type="region of interest" description="Disordered" evidence="1">
    <location>
        <begin position="884"/>
        <end position="919"/>
    </location>
</feature>